<dbReference type="AlphaFoldDB" id="A0AA85J0H6"/>
<organism evidence="1 2">
    <name type="scientific">Trichobilharzia regenti</name>
    <name type="common">Nasal bird schistosome</name>
    <dbReference type="NCBI Taxonomy" id="157069"/>
    <lineage>
        <taxon>Eukaryota</taxon>
        <taxon>Metazoa</taxon>
        <taxon>Spiralia</taxon>
        <taxon>Lophotrochozoa</taxon>
        <taxon>Platyhelminthes</taxon>
        <taxon>Trematoda</taxon>
        <taxon>Digenea</taxon>
        <taxon>Strigeidida</taxon>
        <taxon>Schistosomatoidea</taxon>
        <taxon>Schistosomatidae</taxon>
        <taxon>Trichobilharzia</taxon>
    </lineage>
</organism>
<sequence length="71" mass="8419">MRRVVIQCRKDEDIPILMEIINSFNALLIRPDTPERFDMIHVEISEESETTLTDFRTELEDRIPDIAVKIF</sequence>
<protein>
    <submittedName>
        <fullName evidence="2">Uncharacterized protein</fullName>
    </submittedName>
</protein>
<dbReference type="Proteomes" id="UP000050795">
    <property type="component" value="Unassembled WGS sequence"/>
</dbReference>
<evidence type="ECO:0000313" key="1">
    <source>
        <dbReference type="Proteomes" id="UP000050795"/>
    </source>
</evidence>
<dbReference type="WBParaSite" id="TREG1_120650.1">
    <property type="protein sequence ID" value="TREG1_120650.1"/>
    <property type="gene ID" value="TREG1_120650"/>
</dbReference>
<reference evidence="2" key="2">
    <citation type="submission" date="2023-11" db="UniProtKB">
        <authorList>
            <consortium name="WormBaseParasite"/>
        </authorList>
    </citation>
    <scope>IDENTIFICATION</scope>
</reference>
<name>A0AA85J0H6_TRIRE</name>
<evidence type="ECO:0000313" key="2">
    <source>
        <dbReference type="WBParaSite" id="TREG1_120650.1"/>
    </source>
</evidence>
<reference evidence="1" key="1">
    <citation type="submission" date="2022-06" db="EMBL/GenBank/DDBJ databases">
        <authorList>
            <person name="Berger JAMES D."/>
            <person name="Berger JAMES D."/>
        </authorList>
    </citation>
    <scope>NUCLEOTIDE SEQUENCE [LARGE SCALE GENOMIC DNA]</scope>
</reference>
<proteinExistence type="predicted"/>
<keyword evidence="1" id="KW-1185">Reference proteome</keyword>
<accession>A0AA85J0H6</accession>